<comment type="pathway">
    <text evidence="1 7">Pyrimidine metabolism; UMP biosynthesis via de novo pathway; UMP from orotate: step 2/2.</text>
</comment>
<evidence type="ECO:0000256" key="4">
    <source>
        <dbReference type="ARBA" id="ARBA00023239"/>
    </source>
</evidence>
<evidence type="ECO:0000256" key="1">
    <source>
        <dbReference type="ARBA" id="ARBA00004861"/>
    </source>
</evidence>
<dbReference type="PANTHER" id="PTHR19278">
    <property type="entry name" value="OROTATE PHOSPHORIBOSYLTRANSFERASE"/>
    <property type="match status" value="1"/>
</dbReference>
<dbReference type="PANTHER" id="PTHR19278:SF9">
    <property type="entry name" value="URIDINE 5'-MONOPHOSPHATE SYNTHASE"/>
    <property type="match status" value="1"/>
</dbReference>
<keyword evidence="4 7" id="KW-0456">Lyase</keyword>
<evidence type="ECO:0000313" key="10">
    <source>
        <dbReference type="Proteomes" id="UP001190700"/>
    </source>
</evidence>
<feature type="active site" description="For OMPdecase activity" evidence="5">
    <location>
        <position position="104"/>
    </location>
</feature>
<feature type="binding site" evidence="6">
    <location>
        <position position="225"/>
    </location>
    <ligand>
        <name>substrate</name>
    </ligand>
</feature>
<organism evidence="9 10">
    <name type="scientific">Cymbomonas tetramitiformis</name>
    <dbReference type="NCBI Taxonomy" id="36881"/>
    <lineage>
        <taxon>Eukaryota</taxon>
        <taxon>Viridiplantae</taxon>
        <taxon>Chlorophyta</taxon>
        <taxon>Pyramimonadophyceae</taxon>
        <taxon>Pyramimonadales</taxon>
        <taxon>Pyramimonadaceae</taxon>
        <taxon>Cymbomonas</taxon>
    </lineage>
</organism>
<dbReference type="PROSITE" id="PS00156">
    <property type="entry name" value="OMPDECASE"/>
    <property type="match status" value="1"/>
</dbReference>
<dbReference type="GO" id="GO:0004590">
    <property type="term" value="F:orotidine-5'-phosphate decarboxylase activity"/>
    <property type="evidence" value="ECO:0007669"/>
    <property type="project" value="UniProtKB-EC"/>
</dbReference>
<dbReference type="SUPFAM" id="SSF51366">
    <property type="entry name" value="Ribulose-phoshate binding barrel"/>
    <property type="match status" value="1"/>
</dbReference>
<dbReference type="EC" id="4.1.1.23" evidence="7"/>
<dbReference type="GO" id="GO:0044205">
    <property type="term" value="P:'de novo' UMP biosynthetic process"/>
    <property type="evidence" value="ECO:0007669"/>
    <property type="project" value="InterPro"/>
</dbReference>
<comment type="caution">
    <text evidence="9">The sequence shown here is derived from an EMBL/GenBank/DDBJ whole genome shotgun (WGS) entry which is preliminary data.</text>
</comment>
<dbReference type="Proteomes" id="UP001190700">
    <property type="component" value="Unassembled WGS sequence"/>
</dbReference>
<feature type="active site" description="For OMPdecase activity" evidence="5">
    <location>
        <position position="99"/>
    </location>
</feature>
<gene>
    <name evidence="9" type="ORF">CYMTET_37185</name>
</gene>
<evidence type="ECO:0000256" key="7">
    <source>
        <dbReference type="RuleBase" id="RU000512"/>
    </source>
</evidence>
<comment type="catalytic activity">
    <reaction evidence="7">
        <text>orotidine 5'-phosphate + H(+) = UMP + CO2</text>
        <dbReference type="Rhea" id="RHEA:11596"/>
        <dbReference type="ChEBI" id="CHEBI:15378"/>
        <dbReference type="ChEBI" id="CHEBI:16526"/>
        <dbReference type="ChEBI" id="CHEBI:57538"/>
        <dbReference type="ChEBI" id="CHEBI:57865"/>
        <dbReference type="EC" id="4.1.1.23"/>
    </reaction>
</comment>
<name>A0AAE0F7N7_9CHLO</name>
<feature type="binding site" evidence="6">
    <location>
        <position position="46"/>
    </location>
    <ligand>
        <name>substrate</name>
    </ligand>
</feature>
<evidence type="ECO:0000256" key="6">
    <source>
        <dbReference type="PIRSR" id="PIRSR614732-2"/>
    </source>
</evidence>
<evidence type="ECO:0000313" key="9">
    <source>
        <dbReference type="EMBL" id="KAK3253570.1"/>
    </source>
</evidence>
<feature type="binding site" evidence="6">
    <location>
        <position position="246"/>
    </location>
    <ligand>
        <name>substrate</name>
    </ligand>
</feature>
<feature type="active site" description="For OMPdecase activity" evidence="5">
    <location>
        <position position="101"/>
    </location>
</feature>
<feature type="domain" description="Orotidine 5'-phosphate decarboxylase" evidence="8">
    <location>
        <begin position="40"/>
        <end position="261"/>
    </location>
</feature>
<dbReference type="SMART" id="SM00934">
    <property type="entry name" value="OMPdecase"/>
    <property type="match status" value="1"/>
</dbReference>
<feature type="binding site" evidence="6">
    <location>
        <position position="159"/>
    </location>
    <ligand>
        <name>substrate</name>
    </ligand>
</feature>
<dbReference type="GO" id="GO:0004588">
    <property type="term" value="F:orotate phosphoribosyltransferase activity"/>
    <property type="evidence" value="ECO:0007669"/>
    <property type="project" value="TreeGrafter"/>
</dbReference>
<dbReference type="NCBIfam" id="TIGR01740">
    <property type="entry name" value="pyrF"/>
    <property type="match status" value="1"/>
</dbReference>
<evidence type="ECO:0000256" key="2">
    <source>
        <dbReference type="ARBA" id="ARBA00022793"/>
    </source>
</evidence>
<keyword evidence="2 7" id="KW-0210">Decarboxylase</keyword>
<evidence type="ECO:0000256" key="5">
    <source>
        <dbReference type="PIRSR" id="PIRSR614732-1"/>
    </source>
</evidence>
<dbReference type="CDD" id="cd04725">
    <property type="entry name" value="OMP_decarboxylase_like"/>
    <property type="match status" value="1"/>
</dbReference>
<protein>
    <recommendedName>
        <fullName evidence="7">Orotidine 5'-phosphate decarboxylase</fullName>
        <ecNumber evidence="7">4.1.1.23</ecNumber>
    </recommendedName>
</protein>
<dbReference type="InterPro" id="IPR011060">
    <property type="entry name" value="RibuloseP-bd_barrel"/>
</dbReference>
<dbReference type="EMBL" id="LGRX02024755">
    <property type="protein sequence ID" value="KAK3253570.1"/>
    <property type="molecule type" value="Genomic_DNA"/>
</dbReference>
<reference evidence="9 10" key="1">
    <citation type="journal article" date="2015" name="Genome Biol. Evol.">
        <title>Comparative Genomics of a Bacterivorous Green Alga Reveals Evolutionary Causalities and Consequences of Phago-Mixotrophic Mode of Nutrition.</title>
        <authorList>
            <person name="Burns J.A."/>
            <person name="Paasch A."/>
            <person name="Narechania A."/>
            <person name="Kim E."/>
        </authorList>
    </citation>
    <scope>NUCLEOTIDE SEQUENCE [LARGE SCALE GENOMIC DNA]</scope>
    <source>
        <strain evidence="9 10">PLY_AMNH</strain>
    </source>
</reference>
<dbReference type="InterPro" id="IPR001754">
    <property type="entry name" value="OMPdeCOase_dom"/>
</dbReference>
<dbReference type="Pfam" id="PF00215">
    <property type="entry name" value="OMPdecase"/>
    <property type="match status" value="1"/>
</dbReference>
<evidence type="ECO:0000259" key="8">
    <source>
        <dbReference type="SMART" id="SM00934"/>
    </source>
</evidence>
<dbReference type="Gene3D" id="3.20.20.70">
    <property type="entry name" value="Aldolase class I"/>
    <property type="match status" value="1"/>
</dbReference>
<dbReference type="GO" id="GO:0006207">
    <property type="term" value="P:'de novo' pyrimidine nucleobase biosynthetic process"/>
    <property type="evidence" value="ECO:0007669"/>
    <property type="project" value="InterPro"/>
</dbReference>
<dbReference type="InterPro" id="IPR013785">
    <property type="entry name" value="Aldolase_TIM"/>
</dbReference>
<sequence length="275" mass="29429">MSEDLKRKRASRASYSERGLQCEHPMAKKIFELMERKKSNLSVAADVNTAAELLSLAEAIGPEICILKTHVDVLSDFDSTFAPKLRELAEKHDFLIFEDRKFADIGNTVVSQYAGGVYKIADWADIINAHVVPGPGIVDGLKTVGKDKGAGLLILAEMSSKGTLARAEYTEAAVEIATAHPDFVIGYISVSPASWKGDIGAAGTGTMIHMTPGVQLAKGGDSLGQQYDTPEVVIGERGSDVIIVGRGIYKAQDPAAASAQYREAGWAAYLKSIET</sequence>
<keyword evidence="3 7" id="KW-0665">Pyrimidine biosynthesis</keyword>
<keyword evidence="10" id="KW-1185">Reference proteome</keyword>
<feature type="binding site" evidence="6">
    <location>
        <position position="245"/>
    </location>
    <ligand>
        <name>substrate</name>
    </ligand>
</feature>
<accession>A0AAE0F7N7</accession>
<feature type="binding site" evidence="6">
    <location>
        <position position="68"/>
    </location>
    <ligand>
        <name>substrate</name>
    </ligand>
</feature>
<proteinExistence type="inferred from homology"/>
<evidence type="ECO:0000256" key="3">
    <source>
        <dbReference type="ARBA" id="ARBA00022975"/>
    </source>
</evidence>
<comment type="similarity">
    <text evidence="7">Belongs to the OMP decarboxylase family.</text>
</comment>
<dbReference type="InterPro" id="IPR014732">
    <property type="entry name" value="OMPdecase"/>
</dbReference>
<dbReference type="FunFam" id="3.20.20.70:FF:000092">
    <property type="entry name" value="Uridine monophosphate synthetase"/>
    <property type="match status" value="1"/>
</dbReference>
<dbReference type="AlphaFoldDB" id="A0AAE0F7N7"/>
<dbReference type="InterPro" id="IPR018089">
    <property type="entry name" value="OMPdecase_AS"/>
</dbReference>